<dbReference type="STRING" id="68570.DC74_207"/>
<proteinExistence type="predicted"/>
<dbReference type="Proteomes" id="UP000288351">
    <property type="component" value="Unassembled WGS sequence"/>
</dbReference>
<comment type="caution">
    <text evidence="2">The sequence shown here is derived from an EMBL/GenBank/DDBJ whole genome shotgun (WGS) entry which is preliminary data.</text>
</comment>
<evidence type="ECO:0000313" key="2">
    <source>
        <dbReference type="EMBL" id="GCB88336.1"/>
    </source>
</evidence>
<dbReference type="eggNOG" id="COG2161">
    <property type="taxonomic scope" value="Bacteria"/>
</dbReference>
<protein>
    <submittedName>
        <fullName evidence="2">Uncharacterized protein</fullName>
    </submittedName>
</protein>
<reference evidence="2 3" key="1">
    <citation type="journal article" date="2019" name="Microbiol. Resour. Announc.">
        <title>Draft Genome Sequence of the Most Traditional epsilon-Poly-l-Lysine Producer, Streptomyces albulus NBRC14147.</title>
        <authorList>
            <person name="Yamanaka K."/>
            <person name="Hamano Y."/>
        </authorList>
    </citation>
    <scope>NUCLEOTIDE SEQUENCE [LARGE SCALE GENOMIC DNA]</scope>
    <source>
        <strain evidence="2 3">NBRC 14147</strain>
    </source>
</reference>
<sequence>MRDDDGDHRSDPATRRRGHGADTSHPRSRETVVTPQEMPTPSCALYAGARAPGATLNEGRHRRPRRKASDSPSHRAVGLACQRWPVASGGMGIQIDVVVSYPINDEVERVLGLAEAVGEPVTVTFTWEGDGGVERAVLVPAATLALWEHWAPTAYPKGGDAGDENQAGAAQPELAHPSEFGAYTLFRRSAGGRTAVARGGVVVAELLDLGEAHWLQEQARNIRQGFMDPKQKAAFEEFLARQSSLDEQ</sequence>
<dbReference type="EMBL" id="BHXC01000006">
    <property type="protein sequence ID" value="GCB88336.1"/>
    <property type="molecule type" value="Genomic_DNA"/>
</dbReference>
<feature type="region of interest" description="Disordered" evidence="1">
    <location>
        <begin position="1"/>
        <end position="76"/>
    </location>
</feature>
<organism evidence="2 3">
    <name type="scientific">Streptomyces noursei</name>
    <name type="common">Streptomyces albulus</name>
    <dbReference type="NCBI Taxonomy" id="1971"/>
    <lineage>
        <taxon>Bacteria</taxon>
        <taxon>Bacillati</taxon>
        <taxon>Actinomycetota</taxon>
        <taxon>Actinomycetes</taxon>
        <taxon>Kitasatosporales</taxon>
        <taxon>Streptomycetaceae</taxon>
        <taxon>Streptomyces</taxon>
    </lineage>
</organism>
<accession>A0A059VTN9</accession>
<evidence type="ECO:0000313" key="3">
    <source>
        <dbReference type="Proteomes" id="UP000288351"/>
    </source>
</evidence>
<feature type="compositionally biased region" description="Basic and acidic residues" evidence="1">
    <location>
        <begin position="1"/>
        <end position="30"/>
    </location>
</feature>
<name>A0A059VTN9_STRNR</name>
<dbReference type="AlphaFoldDB" id="A0A059VTN9"/>
<gene>
    <name evidence="2" type="ORF">SALB_01006</name>
</gene>
<evidence type="ECO:0000256" key="1">
    <source>
        <dbReference type="SAM" id="MobiDB-lite"/>
    </source>
</evidence>